<reference evidence="2" key="1">
    <citation type="journal article" date="2014" name="Front. Microbiol.">
        <title>High frequency of phylogenetically diverse reductive dehalogenase-homologous genes in deep subseafloor sedimentary metagenomes.</title>
        <authorList>
            <person name="Kawai M."/>
            <person name="Futagami T."/>
            <person name="Toyoda A."/>
            <person name="Takaki Y."/>
            <person name="Nishi S."/>
            <person name="Hori S."/>
            <person name="Arai W."/>
            <person name="Tsubouchi T."/>
            <person name="Morono Y."/>
            <person name="Uchiyama I."/>
            <person name="Ito T."/>
            <person name="Fujiyama A."/>
            <person name="Inagaki F."/>
            <person name="Takami H."/>
        </authorList>
    </citation>
    <scope>NUCLEOTIDE SEQUENCE</scope>
    <source>
        <strain evidence="2">Expedition CK06-06</strain>
    </source>
</reference>
<sequence length="44" mass="5353">MNLVIECDGDYWHKYPVGRDIDHIRTKELIQKGFKVLRLWEFCS</sequence>
<comment type="caution">
    <text evidence="2">The sequence shown here is derived from an EMBL/GenBank/DDBJ whole genome shotgun (WGS) entry which is preliminary data.</text>
</comment>
<evidence type="ECO:0000313" key="2">
    <source>
        <dbReference type="EMBL" id="GAG67123.1"/>
    </source>
</evidence>
<organism evidence="2">
    <name type="scientific">marine sediment metagenome</name>
    <dbReference type="NCBI Taxonomy" id="412755"/>
    <lineage>
        <taxon>unclassified sequences</taxon>
        <taxon>metagenomes</taxon>
        <taxon>ecological metagenomes</taxon>
    </lineage>
</organism>
<evidence type="ECO:0000259" key="1">
    <source>
        <dbReference type="Pfam" id="PF04480"/>
    </source>
</evidence>
<dbReference type="InterPro" id="IPR007569">
    <property type="entry name" value="DUF559"/>
</dbReference>
<dbReference type="Pfam" id="PF04480">
    <property type="entry name" value="DUF559"/>
    <property type="match status" value="1"/>
</dbReference>
<dbReference type="InterPro" id="IPR011335">
    <property type="entry name" value="Restrct_endonuc-II-like"/>
</dbReference>
<dbReference type="Gene3D" id="3.40.960.10">
    <property type="entry name" value="VSR Endonuclease"/>
    <property type="match status" value="1"/>
</dbReference>
<feature type="domain" description="DUF559" evidence="1">
    <location>
        <begin position="2"/>
        <end position="40"/>
    </location>
</feature>
<accession>X1A2U1</accession>
<dbReference type="EMBL" id="BART01008003">
    <property type="protein sequence ID" value="GAG67123.1"/>
    <property type="molecule type" value="Genomic_DNA"/>
</dbReference>
<proteinExistence type="predicted"/>
<dbReference type="SUPFAM" id="SSF52980">
    <property type="entry name" value="Restriction endonuclease-like"/>
    <property type="match status" value="1"/>
</dbReference>
<name>X1A2U1_9ZZZZ</name>
<gene>
    <name evidence="2" type="ORF">S01H4_18088</name>
</gene>
<protein>
    <recommendedName>
        <fullName evidence="1">DUF559 domain-containing protein</fullName>
    </recommendedName>
</protein>
<dbReference type="AlphaFoldDB" id="X1A2U1"/>